<reference evidence="2 3" key="1">
    <citation type="submission" date="2018-06" db="EMBL/GenBank/DDBJ databases">
        <title>Genomic Encyclopedia of Type Strains, Phase IV (KMG-IV): sequencing the most valuable type-strain genomes for metagenomic binning, comparative biology and taxonomic classification.</title>
        <authorList>
            <person name="Goeker M."/>
        </authorList>
    </citation>
    <scope>NUCLEOTIDE SEQUENCE [LARGE SCALE GENOMIC DNA]</scope>
    <source>
        <strain evidence="2 3">DSM 25532</strain>
    </source>
</reference>
<feature type="chain" id="PRO_5016569622" evidence="1">
    <location>
        <begin position="20"/>
        <end position="149"/>
    </location>
</feature>
<dbReference type="Proteomes" id="UP000253426">
    <property type="component" value="Unassembled WGS sequence"/>
</dbReference>
<gene>
    <name evidence="2" type="ORF">DES53_101565</name>
</gene>
<dbReference type="EMBL" id="QNRR01000001">
    <property type="protein sequence ID" value="RBP47766.1"/>
    <property type="molecule type" value="Genomic_DNA"/>
</dbReference>
<proteinExistence type="predicted"/>
<name>A0A366HU05_9BACT</name>
<dbReference type="OrthoDB" id="191527at2"/>
<evidence type="ECO:0000313" key="3">
    <source>
        <dbReference type="Proteomes" id="UP000253426"/>
    </source>
</evidence>
<keyword evidence="1" id="KW-0732">Signal</keyword>
<keyword evidence="3" id="KW-1185">Reference proteome</keyword>
<organism evidence="2 3">
    <name type="scientific">Roseimicrobium gellanilyticum</name>
    <dbReference type="NCBI Taxonomy" id="748857"/>
    <lineage>
        <taxon>Bacteria</taxon>
        <taxon>Pseudomonadati</taxon>
        <taxon>Verrucomicrobiota</taxon>
        <taxon>Verrucomicrobiia</taxon>
        <taxon>Verrucomicrobiales</taxon>
        <taxon>Verrucomicrobiaceae</taxon>
        <taxon>Roseimicrobium</taxon>
    </lineage>
</organism>
<dbReference type="AlphaFoldDB" id="A0A366HU05"/>
<evidence type="ECO:0000256" key="1">
    <source>
        <dbReference type="SAM" id="SignalP"/>
    </source>
</evidence>
<protein>
    <submittedName>
        <fullName evidence="2">Uncharacterized protein</fullName>
    </submittedName>
</protein>
<evidence type="ECO:0000313" key="2">
    <source>
        <dbReference type="EMBL" id="RBP47766.1"/>
    </source>
</evidence>
<accession>A0A366HU05</accession>
<feature type="signal peptide" evidence="1">
    <location>
        <begin position="1"/>
        <end position="19"/>
    </location>
</feature>
<comment type="caution">
    <text evidence="2">The sequence shown here is derived from an EMBL/GenBank/DDBJ whole genome shotgun (WGS) entry which is preliminary data.</text>
</comment>
<sequence>MTRRAKALVLLLIAVATCASQGLSMALCRCTGHVFVGAAPESCCGECPEEAGNRDAIQAATPHVHGCLVMTSRDNCFVVVSKGWETYLPTNAKEQAPSPMLTAVEPLASLLLIPPMPRHAPTGLLSWHLTHESDPPGLSRVVLYRSLLI</sequence>